<feature type="region of interest" description="Disordered" evidence="1">
    <location>
        <begin position="1"/>
        <end position="60"/>
    </location>
</feature>
<dbReference type="AlphaFoldDB" id="A0A0C9R8H0"/>
<proteinExistence type="predicted"/>
<evidence type="ECO:0000313" key="2">
    <source>
        <dbReference type="EMBL" id="JAG74132.1"/>
    </source>
</evidence>
<sequence length="332" mass="36732">AAAAAANRRNLGEGQTLQGGNTTGSGLLYEDLPETTPHNQLHNHLSVHSGPPTIEVRGKNAKHHGENVPANHHLDYLDYRDPRYVLRVNEKPSRAILGGYRTPRALLAKSQGVSQTIATYVPNTPSLIAPVIALQLSNTHQLTSQSNYNVDLDNSESSSLSVQSYSHRYKRSCTTDTASVQPTIAYTSVNEIVSPVSSNVITPTHRNRVPTPQLASEKPFTMEQQSNSVYGQRSNRRTSVDSEGYSYVDTDNRHKFDTRIDVRNQGSNQKYEYFDVDGYSYIDTGFKKAPGWAKRVATGDATDDEVCPLCTIQQIHQLLGAPEQPYFNAEKT</sequence>
<feature type="region of interest" description="Disordered" evidence="1">
    <location>
        <begin position="221"/>
        <end position="244"/>
    </location>
</feature>
<feature type="non-terminal residue" evidence="2">
    <location>
        <position position="1"/>
    </location>
</feature>
<evidence type="ECO:0000256" key="1">
    <source>
        <dbReference type="SAM" id="MobiDB-lite"/>
    </source>
</evidence>
<protein>
    <submittedName>
        <fullName evidence="2">ORF c20655_g3_i1|g.23268 c20655_g3_i1|m.232 68 type:5prime_partial len:333 (-) protein</fullName>
    </submittedName>
</protein>
<name>A0A0C9R8H0_9HYME</name>
<organism evidence="2">
    <name type="scientific">Fopius arisanus</name>
    <dbReference type="NCBI Taxonomy" id="64838"/>
    <lineage>
        <taxon>Eukaryota</taxon>
        <taxon>Metazoa</taxon>
        <taxon>Ecdysozoa</taxon>
        <taxon>Arthropoda</taxon>
        <taxon>Hexapoda</taxon>
        <taxon>Insecta</taxon>
        <taxon>Pterygota</taxon>
        <taxon>Neoptera</taxon>
        <taxon>Endopterygota</taxon>
        <taxon>Hymenoptera</taxon>
        <taxon>Apocrita</taxon>
        <taxon>Ichneumonoidea</taxon>
        <taxon>Braconidae</taxon>
        <taxon>Opiinae</taxon>
        <taxon>Fopius</taxon>
    </lineage>
</organism>
<feature type="compositionally biased region" description="Polar residues" evidence="1">
    <location>
        <begin position="222"/>
        <end position="233"/>
    </location>
</feature>
<gene>
    <name evidence="2" type="ORF">g.23268</name>
</gene>
<accession>A0A0C9R8H0</accession>
<reference evidence="2" key="1">
    <citation type="submission" date="2015-01" db="EMBL/GenBank/DDBJ databases">
        <title>Transcriptome Assembly of Fopius arisanus.</title>
        <authorList>
            <person name="Geib S."/>
        </authorList>
    </citation>
    <scope>NUCLEOTIDE SEQUENCE</scope>
</reference>
<dbReference type="EMBL" id="GBYB01004365">
    <property type="protein sequence ID" value="JAG74132.1"/>
    <property type="molecule type" value="Transcribed_RNA"/>
</dbReference>